<keyword evidence="2" id="KW-1185">Reference proteome</keyword>
<dbReference type="Proteomes" id="UP000317909">
    <property type="component" value="Chromosome"/>
</dbReference>
<dbReference type="AlphaFoldDB" id="A0A517U1H8"/>
<proteinExistence type="predicted"/>
<name>A0A517U1H8_9BACT</name>
<organism evidence="1 2">
    <name type="scientific">Lacipirellula limnantheis</name>
    <dbReference type="NCBI Taxonomy" id="2528024"/>
    <lineage>
        <taxon>Bacteria</taxon>
        <taxon>Pseudomonadati</taxon>
        <taxon>Planctomycetota</taxon>
        <taxon>Planctomycetia</taxon>
        <taxon>Pirellulales</taxon>
        <taxon>Lacipirellulaceae</taxon>
        <taxon>Lacipirellula</taxon>
    </lineage>
</organism>
<dbReference type="EMBL" id="CP036339">
    <property type="protein sequence ID" value="QDT74491.1"/>
    <property type="molecule type" value="Genomic_DNA"/>
</dbReference>
<protein>
    <submittedName>
        <fullName evidence="1">Uncharacterized protein</fullName>
    </submittedName>
</protein>
<accession>A0A517U1H8</accession>
<gene>
    <name evidence="1" type="ORF">I41_36880</name>
</gene>
<evidence type="ECO:0000313" key="2">
    <source>
        <dbReference type="Proteomes" id="UP000317909"/>
    </source>
</evidence>
<reference evidence="1 2" key="1">
    <citation type="submission" date="2019-02" db="EMBL/GenBank/DDBJ databases">
        <title>Deep-cultivation of Planctomycetes and their phenomic and genomic characterization uncovers novel biology.</title>
        <authorList>
            <person name="Wiegand S."/>
            <person name="Jogler M."/>
            <person name="Boedeker C."/>
            <person name="Pinto D."/>
            <person name="Vollmers J."/>
            <person name="Rivas-Marin E."/>
            <person name="Kohn T."/>
            <person name="Peeters S.H."/>
            <person name="Heuer A."/>
            <person name="Rast P."/>
            <person name="Oberbeckmann S."/>
            <person name="Bunk B."/>
            <person name="Jeske O."/>
            <person name="Meyerdierks A."/>
            <person name="Storesund J.E."/>
            <person name="Kallscheuer N."/>
            <person name="Luecker S."/>
            <person name="Lage O.M."/>
            <person name="Pohl T."/>
            <person name="Merkel B.J."/>
            <person name="Hornburger P."/>
            <person name="Mueller R.-W."/>
            <person name="Bruemmer F."/>
            <person name="Labrenz M."/>
            <person name="Spormann A.M."/>
            <person name="Op den Camp H."/>
            <person name="Overmann J."/>
            <person name="Amann R."/>
            <person name="Jetten M.S.M."/>
            <person name="Mascher T."/>
            <person name="Medema M.H."/>
            <person name="Devos D.P."/>
            <person name="Kaster A.-K."/>
            <person name="Ovreas L."/>
            <person name="Rohde M."/>
            <person name="Galperin M.Y."/>
            <person name="Jogler C."/>
        </authorList>
    </citation>
    <scope>NUCLEOTIDE SEQUENCE [LARGE SCALE GENOMIC DNA]</scope>
    <source>
        <strain evidence="1 2">I41</strain>
    </source>
</reference>
<evidence type="ECO:0000313" key="1">
    <source>
        <dbReference type="EMBL" id="QDT74491.1"/>
    </source>
</evidence>
<sequence>MAANGPDNDADALQPCAAVLSEEAAERKSWAKPERLMYVRISR</sequence>
<dbReference type="KEGG" id="llh:I41_36880"/>